<evidence type="ECO:0000259" key="1">
    <source>
        <dbReference type="Pfam" id="PF03478"/>
    </source>
</evidence>
<comment type="caution">
    <text evidence="2">The sequence shown here is derived from an EMBL/GenBank/DDBJ whole genome shotgun (WGS) entry which is preliminary data.</text>
</comment>
<dbReference type="PANTHER" id="PTHR44259">
    <property type="entry name" value="OS07G0183000 PROTEIN-RELATED"/>
    <property type="match status" value="1"/>
</dbReference>
<evidence type="ECO:0000313" key="2">
    <source>
        <dbReference type="EMBL" id="KAL3527539.1"/>
    </source>
</evidence>
<name>A0ABD3A8K9_9GENT</name>
<dbReference type="InterPro" id="IPR050942">
    <property type="entry name" value="F-box_BR-signaling"/>
</dbReference>
<reference evidence="2 3" key="1">
    <citation type="submission" date="2024-11" db="EMBL/GenBank/DDBJ databases">
        <title>A near-complete genome assembly of Cinchona calisaya.</title>
        <authorList>
            <person name="Lian D.C."/>
            <person name="Zhao X.W."/>
            <person name="Wei L."/>
        </authorList>
    </citation>
    <scope>NUCLEOTIDE SEQUENCE [LARGE SCALE GENOMIC DNA]</scope>
    <source>
        <tissue evidence="2">Nenye</tissue>
    </source>
</reference>
<keyword evidence="3" id="KW-1185">Reference proteome</keyword>
<dbReference type="EMBL" id="JBJUIK010000005">
    <property type="protein sequence ID" value="KAL3527539.1"/>
    <property type="molecule type" value="Genomic_DNA"/>
</dbReference>
<sequence>MDDKCIGSSHGCVAFVKQKNCSIYLSSISPNNPRVIKLPRIEKLPAFTTWKYYGPTVDGVKRVAGFVYRGHNGYEHNKSFKHLSDHFFGKIVLSSAPKASRPSITTCEDEDCTVVMTTNSYNSKLAFCKIGDDSCTHLEEDCFVRDVVYSSKYEKFYTLVDPTVDASEPRINIWDLRNRSSPKMYLLIKSSDYYYDLWDYSMPYLLELSGEFISWFDAENQRFNLCWSLGDYAFFVGINESFALNACEYPGIKSNCIYYGDHDFVSDGKNYASGGHDFGIFNFKTKRISLCFPEGGIQKLAAPPVWVMPNYD</sequence>
<dbReference type="Pfam" id="PF03478">
    <property type="entry name" value="Beta-prop_KIB1-4"/>
    <property type="match status" value="1"/>
</dbReference>
<feature type="domain" description="KIB1-4 beta-propeller" evidence="1">
    <location>
        <begin position="3"/>
        <end position="282"/>
    </location>
</feature>
<gene>
    <name evidence="2" type="ORF">ACH5RR_012195</name>
</gene>
<dbReference type="Proteomes" id="UP001630127">
    <property type="component" value="Unassembled WGS sequence"/>
</dbReference>
<protein>
    <recommendedName>
        <fullName evidence="1">KIB1-4 beta-propeller domain-containing protein</fullName>
    </recommendedName>
</protein>
<accession>A0ABD3A8K9</accession>
<dbReference type="PANTHER" id="PTHR44259:SF37">
    <property type="entry name" value="DUF1618 DOMAIN-CONTAINING PROTEIN"/>
    <property type="match status" value="1"/>
</dbReference>
<organism evidence="2 3">
    <name type="scientific">Cinchona calisaya</name>
    <dbReference type="NCBI Taxonomy" id="153742"/>
    <lineage>
        <taxon>Eukaryota</taxon>
        <taxon>Viridiplantae</taxon>
        <taxon>Streptophyta</taxon>
        <taxon>Embryophyta</taxon>
        <taxon>Tracheophyta</taxon>
        <taxon>Spermatophyta</taxon>
        <taxon>Magnoliopsida</taxon>
        <taxon>eudicotyledons</taxon>
        <taxon>Gunneridae</taxon>
        <taxon>Pentapetalae</taxon>
        <taxon>asterids</taxon>
        <taxon>lamiids</taxon>
        <taxon>Gentianales</taxon>
        <taxon>Rubiaceae</taxon>
        <taxon>Cinchonoideae</taxon>
        <taxon>Cinchoneae</taxon>
        <taxon>Cinchona</taxon>
    </lineage>
</organism>
<dbReference type="AlphaFoldDB" id="A0ABD3A8K9"/>
<dbReference type="InterPro" id="IPR005174">
    <property type="entry name" value="KIB1-4_b-propeller"/>
</dbReference>
<evidence type="ECO:0000313" key="3">
    <source>
        <dbReference type="Proteomes" id="UP001630127"/>
    </source>
</evidence>
<proteinExistence type="predicted"/>